<reference evidence="2" key="1">
    <citation type="submission" date="2021-06" db="EMBL/GenBank/DDBJ databases">
        <authorList>
            <person name="Kallberg Y."/>
            <person name="Tangrot J."/>
            <person name="Rosling A."/>
        </authorList>
    </citation>
    <scope>NUCLEOTIDE SEQUENCE</scope>
    <source>
        <strain evidence="2">MA453B</strain>
    </source>
</reference>
<proteinExistence type="predicted"/>
<feature type="region of interest" description="Disordered" evidence="1">
    <location>
        <begin position="1"/>
        <end position="30"/>
    </location>
</feature>
<evidence type="ECO:0000256" key="1">
    <source>
        <dbReference type="SAM" id="MobiDB-lite"/>
    </source>
</evidence>
<dbReference type="EMBL" id="CAJVPY010044587">
    <property type="protein sequence ID" value="CAG8809046.1"/>
    <property type="molecule type" value="Genomic_DNA"/>
</dbReference>
<keyword evidence="3" id="KW-1185">Reference proteome</keyword>
<name>A0A9N9K583_9GLOM</name>
<comment type="caution">
    <text evidence="2">The sequence shown here is derived from an EMBL/GenBank/DDBJ whole genome shotgun (WGS) entry which is preliminary data.</text>
</comment>
<feature type="compositionally biased region" description="Acidic residues" evidence="1">
    <location>
        <begin position="7"/>
        <end position="22"/>
    </location>
</feature>
<dbReference type="OrthoDB" id="2405214at2759"/>
<feature type="non-terminal residue" evidence="2">
    <location>
        <position position="1"/>
    </location>
</feature>
<accession>A0A9N9K583</accession>
<evidence type="ECO:0000313" key="2">
    <source>
        <dbReference type="EMBL" id="CAG8809046.1"/>
    </source>
</evidence>
<sequence>SDHEQSDIEDCYETSDDYETTDDERSSNRLVVSEEHALKKKRNRGMNSKTILEKQTELANHPDVLEILGPLCGFQDLRVFFPASNSQDKPLYKRYPCSGLCKEKHLKYIERVGGFITFGGAPPAKQVAQELFPQKFTNETKFSYSKLTSNQSKRLNNELLARSKWKIDQECLCICSSVCEIYTDQIGRICAKCILLTKDQVFK</sequence>
<evidence type="ECO:0000313" key="3">
    <source>
        <dbReference type="Proteomes" id="UP000789405"/>
    </source>
</evidence>
<dbReference type="AlphaFoldDB" id="A0A9N9K583"/>
<gene>
    <name evidence="2" type="ORF">DERYTH_LOCUS25012</name>
</gene>
<feature type="non-terminal residue" evidence="2">
    <location>
        <position position="203"/>
    </location>
</feature>
<protein>
    <submittedName>
        <fullName evidence="2">7106_t:CDS:1</fullName>
    </submittedName>
</protein>
<dbReference type="Proteomes" id="UP000789405">
    <property type="component" value="Unassembled WGS sequence"/>
</dbReference>
<organism evidence="2 3">
    <name type="scientific">Dentiscutata erythropus</name>
    <dbReference type="NCBI Taxonomy" id="1348616"/>
    <lineage>
        <taxon>Eukaryota</taxon>
        <taxon>Fungi</taxon>
        <taxon>Fungi incertae sedis</taxon>
        <taxon>Mucoromycota</taxon>
        <taxon>Glomeromycotina</taxon>
        <taxon>Glomeromycetes</taxon>
        <taxon>Diversisporales</taxon>
        <taxon>Gigasporaceae</taxon>
        <taxon>Dentiscutata</taxon>
    </lineage>
</organism>